<dbReference type="GO" id="GO:0031624">
    <property type="term" value="F:ubiquitin conjugating enzyme binding"/>
    <property type="evidence" value="ECO:0007669"/>
    <property type="project" value="TreeGrafter"/>
</dbReference>
<keyword evidence="4" id="KW-1185">Reference proteome</keyword>
<dbReference type="FunFam" id="1.10.238.200:FF:000006">
    <property type="entry name" value="Defective in cullin neddylation protein"/>
    <property type="match status" value="1"/>
</dbReference>
<evidence type="ECO:0000313" key="3">
    <source>
        <dbReference type="EMBL" id="GKU97197.1"/>
    </source>
</evidence>
<dbReference type="InterPro" id="IPR014764">
    <property type="entry name" value="DCN-prot"/>
</dbReference>
<name>A0AAV5IDS6_9ROSI</name>
<dbReference type="GO" id="GO:0032182">
    <property type="term" value="F:ubiquitin-like protein binding"/>
    <property type="evidence" value="ECO:0007669"/>
    <property type="project" value="TreeGrafter"/>
</dbReference>
<accession>A0AAV5IDS6</accession>
<dbReference type="PANTHER" id="PTHR12281">
    <property type="entry name" value="RP42 RELATED"/>
    <property type="match status" value="1"/>
</dbReference>
<dbReference type="InterPro" id="IPR042460">
    <property type="entry name" value="DCN1-like_PONY"/>
</dbReference>
<evidence type="ECO:0000313" key="4">
    <source>
        <dbReference type="Proteomes" id="UP001054252"/>
    </source>
</evidence>
<reference evidence="3 4" key="1">
    <citation type="journal article" date="2021" name="Commun. Biol.">
        <title>The genome of Shorea leprosula (Dipterocarpaceae) highlights the ecological relevance of drought in aseasonal tropical rainforests.</title>
        <authorList>
            <person name="Ng K.K.S."/>
            <person name="Kobayashi M.J."/>
            <person name="Fawcett J.A."/>
            <person name="Hatakeyama M."/>
            <person name="Paape T."/>
            <person name="Ng C.H."/>
            <person name="Ang C.C."/>
            <person name="Tnah L.H."/>
            <person name="Lee C.T."/>
            <person name="Nishiyama T."/>
            <person name="Sese J."/>
            <person name="O'Brien M.J."/>
            <person name="Copetti D."/>
            <person name="Mohd Noor M.I."/>
            <person name="Ong R.C."/>
            <person name="Putra M."/>
            <person name="Sireger I.Z."/>
            <person name="Indrioko S."/>
            <person name="Kosugi Y."/>
            <person name="Izuno A."/>
            <person name="Isagi Y."/>
            <person name="Lee S.L."/>
            <person name="Shimizu K.K."/>
        </authorList>
    </citation>
    <scope>NUCLEOTIDE SEQUENCE [LARGE SCALE GENOMIC DNA]</scope>
    <source>
        <strain evidence="3">214</strain>
    </source>
</reference>
<dbReference type="GO" id="GO:0045116">
    <property type="term" value="P:protein neddylation"/>
    <property type="evidence" value="ECO:0007669"/>
    <property type="project" value="TreeGrafter"/>
</dbReference>
<dbReference type="GO" id="GO:0097602">
    <property type="term" value="F:cullin family protein binding"/>
    <property type="evidence" value="ECO:0007669"/>
    <property type="project" value="TreeGrafter"/>
</dbReference>
<evidence type="ECO:0000256" key="1">
    <source>
        <dbReference type="RuleBase" id="RU410713"/>
    </source>
</evidence>
<comment type="function">
    <text evidence="1">Neddylation of cullins play an essential role in the regulation of SCF-type complexes activity.</text>
</comment>
<dbReference type="PANTHER" id="PTHR12281:SF31">
    <property type="entry name" value="DCN1-LIKE PROTEIN 3"/>
    <property type="match status" value="1"/>
</dbReference>
<organism evidence="3 4">
    <name type="scientific">Rubroshorea leprosula</name>
    <dbReference type="NCBI Taxonomy" id="152421"/>
    <lineage>
        <taxon>Eukaryota</taxon>
        <taxon>Viridiplantae</taxon>
        <taxon>Streptophyta</taxon>
        <taxon>Embryophyta</taxon>
        <taxon>Tracheophyta</taxon>
        <taxon>Spermatophyta</taxon>
        <taxon>Magnoliopsida</taxon>
        <taxon>eudicotyledons</taxon>
        <taxon>Gunneridae</taxon>
        <taxon>Pentapetalae</taxon>
        <taxon>rosids</taxon>
        <taxon>malvids</taxon>
        <taxon>Malvales</taxon>
        <taxon>Dipterocarpaceae</taxon>
        <taxon>Rubroshorea</taxon>
    </lineage>
</organism>
<dbReference type="Gene3D" id="1.10.238.200">
    <property type="entry name" value="Cullin, PONY binding domain"/>
    <property type="match status" value="1"/>
</dbReference>
<gene>
    <name evidence="3" type="ORF">SLEP1_g10370</name>
</gene>
<dbReference type="GO" id="GO:0000151">
    <property type="term" value="C:ubiquitin ligase complex"/>
    <property type="evidence" value="ECO:0007669"/>
    <property type="project" value="TreeGrafter"/>
</dbReference>
<dbReference type="Pfam" id="PF03556">
    <property type="entry name" value="Cullin_binding"/>
    <property type="match status" value="1"/>
</dbReference>
<dbReference type="AlphaFoldDB" id="A0AAV5IDS6"/>
<feature type="domain" description="DCUN1" evidence="2">
    <location>
        <begin position="1"/>
        <end position="179"/>
    </location>
</feature>
<sequence length="315" mass="36094">MGSSAPHQVDIFEVYRRYCDIRSASKRLCIGGDRQDDELKEASFPRDALNCLLKLVDSNLHLWTSIFSELLRLMSRLDFMVDLEFSHFYDFVFFICRENGQKNITVSRAVTAWRLVLAGRFRLLNQWCDFVEKNQRHNISEDTWQQVLAFSRCVYENLEGYDPEGAWPVLIDDFVEHMSRVSVLNGNDNIFCSCGVLEPQSYAHGNSMAGELPGLKRKLLDFQNDEMECSNTFFSDHADPNCKRTMLTVHKPINREDNPSGTLAEDCMDVVKLSSPKSCSKSPCTVERCLSKGFAGLLSTHSYLPFDRESRVSYT</sequence>
<dbReference type="Proteomes" id="UP001054252">
    <property type="component" value="Unassembled WGS sequence"/>
</dbReference>
<dbReference type="PROSITE" id="PS51229">
    <property type="entry name" value="DCUN1"/>
    <property type="match status" value="1"/>
</dbReference>
<protein>
    <recommendedName>
        <fullName evidence="1">Defective in cullin neddylation protein</fullName>
    </recommendedName>
</protein>
<dbReference type="InterPro" id="IPR005176">
    <property type="entry name" value="PONY_dom"/>
</dbReference>
<proteinExistence type="predicted"/>
<evidence type="ECO:0000259" key="2">
    <source>
        <dbReference type="PROSITE" id="PS51229"/>
    </source>
</evidence>
<dbReference type="EMBL" id="BPVZ01000011">
    <property type="protein sequence ID" value="GKU97197.1"/>
    <property type="molecule type" value="Genomic_DNA"/>
</dbReference>
<comment type="caution">
    <text evidence="3">The sequence shown here is derived from an EMBL/GenBank/DDBJ whole genome shotgun (WGS) entry which is preliminary data.</text>
</comment>